<feature type="transmembrane region" description="Helical" evidence="7">
    <location>
        <begin position="25"/>
        <end position="44"/>
    </location>
</feature>
<keyword evidence="4 7" id="KW-1133">Transmembrane helix</keyword>
<dbReference type="EMBL" id="CP123488">
    <property type="protein sequence ID" value="WGL57763.1"/>
    <property type="molecule type" value="Genomic_DNA"/>
</dbReference>
<comment type="subcellular location">
    <subcellularLocation>
        <location evidence="1">Membrane</location>
        <topology evidence="1">Multi-pass membrane protein</topology>
    </subcellularLocation>
</comment>
<dbReference type="PANTHER" id="PTHR42826">
    <property type="entry name" value="DICARBOXYLATE TRANSPORTER 2.1, CHLOROPLASTIC"/>
    <property type="match status" value="1"/>
</dbReference>
<feature type="transmembrane region" description="Helical" evidence="7">
    <location>
        <begin position="330"/>
        <end position="347"/>
    </location>
</feature>
<accession>A0AA95G5R1</accession>
<keyword evidence="3 7" id="KW-0812">Transmembrane</keyword>
<evidence type="ECO:0000313" key="9">
    <source>
        <dbReference type="Proteomes" id="UP001177527"/>
    </source>
</evidence>
<dbReference type="RefSeq" id="WP_280558351.1">
    <property type="nucleotide sequence ID" value="NZ_CP123488.1"/>
</dbReference>
<evidence type="ECO:0000256" key="2">
    <source>
        <dbReference type="ARBA" id="ARBA00007349"/>
    </source>
</evidence>
<feature type="transmembrane region" description="Helical" evidence="7">
    <location>
        <begin position="74"/>
        <end position="91"/>
    </location>
</feature>
<sequence>MNDKSAASHSPTPVSKPKDGKKNRLLMMALPVIVAVLLLFVPVPDGLPPYAWHYFAIFVGVIVGLIFEPLPGAVIGLTGVVAIALCSQWVLFSPEQMAAPKFQLAGASFKWAVSGFGNSTVWLIFGAFMFAAGYDKTRFGRRLALILVKYLGRRSLTLGYAITLADLLLAPFTPSNTARSGGTIYPIIANLPPLYGSKPNDPSARKIGSYLMWVAITAACITSSMFLSALAPNLLALALVKSIVGINISWGTWFIAFLPVGVLLILVMPLLAYWFYPPEVKVNDEVPLWAARELEKLGKLSRNEILLLVFVCCALMMWIFAAAWIEPAMAALLIIGLMLWTGVLEWNDITGNKAAWNTFVWFATLVALADGLSSTGFIGWLGKEGGMLMSGISPGVATIVLLLAFYLLHYLFASTTAHTTALLPAMLTIASTIPGMNMNVFVMLMVTSLGIMGIITPYGTGPSPIYYGSGYLPTKDYWRLGTIFGGIFLAALLFIGYPWMSMMF</sequence>
<feature type="transmembrane region" description="Helical" evidence="7">
    <location>
        <begin position="305"/>
        <end position="325"/>
    </location>
</feature>
<feature type="transmembrane region" description="Helical" evidence="7">
    <location>
        <begin position="210"/>
        <end position="240"/>
    </location>
</feature>
<keyword evidence="5 7" id="KW-0472">Membrane</keyword>
<gene>
    <name evidence="8" type="ORF">QBD33_08370</name>
</gene>
<feature type="transmembrane region" description="Helical" evidence="7">
    <location>
        <begin position="478"/>
        <end position="500"/>
    </location>
</feature>
<evidence type="ECO:0000313" key="8">
    <source>
        <dbReference type="EMBL" id="WGL57763.1"/>
    </source>
</evidence>
<feature type="region of interest" description="Disordered" evidence="6">
    <location>
        <begin position="1"/>
        <end position="20"/>
    </location>
</feature>
<comment type="similarity">
    <text evidence="2">Belongs to the SLC13A/DASS transporter (TC 2.A.47) family. DIT1 subfamily.</text>
</comment>
<feature type="transmembrane region" description="Helical" evidence="7">
    <location>
        <begin position="388"/>
        <end position="409"/>
    </location>
</feature>
<dbReference type="InterPro" id="IPR001898">
    <property type="entry name" value="SLC13A/DASS"/>
</dbReference>
<dbReference type="AlphaFoldDB" id="A0AA95G5R1"/>
<proteinExistence type="inferred from homology"/>
<evidence type="ECO:0000256" key="1">
    <source>
        <dbReference type="ARBA" id="ARBA00004141"/>
    </source>
</evidence>
<evidence type="ECO:0000256" key="6">
    <source>
        <dbReference type="SAM" id="MobiDB-lite"/>
    </source>
</evidence>
<evidence type="ECO:0000256" key="7">
    <source>
        <dbReference type="SAM" id="Phobius"/>
    </source>
</evidence>
<evidence type="ECO:0000256" key="5">
    <source>
        <dbReference type="ARBA" id="ARBA00023136"/>
    </source>
</evidence>
<dbReference type="PIRSF" id="PIRSF002457">
    <property type="entry name" value="DASS"/>
    <property type="match status" value="1"/>
</dbReference>
<dbReference type="NCBIfam" id="TIGR00785">
    <property type="entry name" value="dass"/>
    <property type="match status" value="1"/>
</dbReference>
<dbReference type="Pfam" id="PF00939">
    <property type="entry name" value="Na_sulph_symp"/>
    <property type="match status" value="1"/>
</dbReference>
<evidence type="ECO:0000256" key="4">
    <source>
        <dbReference type="ARBA" id="ARBA00022989"/>
    </source>
</evidence>
<dbReference type="GO" id="GO:0016020">
    <property type="term" value="C:membrane"/>
    <property type="evidence" value="ECO:0007669"/>
    <property type="project" value="UniProtKB-SubCell"/>
</dbReference>
<organism evidence="8 9">
    <name type="scientific">Kluyvera intermedia</name>
    <name type="common">Enterobacter intermedius</name>
    <dbReference type="NCBI Taxonomy" id="61648"/>
    <lineage>
        <taxon>Bacteria</taxon>
        <taxon>Pseudomonadati</taxon>
        <taxon>Pseudomonadota</taxon>
        <taxon>Gammaproteobacteria</taxon>
        <taxon>Enterobacterales</taxon>
        <taxon>Enterobacteriaceae</taxon>
        <taxon>Kluyvera</taxon>
    </lineage>
</organism>
<feature type="transmembrane region" description="Helical" evidence="7">
    <location>
        <begin position="359"/>
        <end position="381"/>
    </location>
</feature>
<feature type="transmembrane region" description="Helical" evidence="7">
    <location>
        <begin position="252"/>
        <end position="276"/>
    </location>
</feature>
<reference evidence="8" key="1">
    <citation type="submission" date="2023-04" db="EMBL/GenBank/DDBJ databases">
        <title>APH(3)-Id, a novel chromosomal aminoglycoside phosphotransferase, identified from an environmental isolate of Kluyvera intermedia DW18.</title>
        <authorList>
            <person name="Sha Y."/>
        </authorList>
    </citation>
    <scope>NUCLEOTIDE SEQUENCE</scope>
    <source>
        <strain evidence="8">DW18</strain>
    </source>
</reference>
<dbReference type="Proteomes" id="UP001177527">
    <property type="component" value="Chromosome"/>
</dbReference>
<feature type="transmembrane region" description="Helical" evidence="7">
    <location>
        <begin position="50"/>
        <end position="67"/>
    </location>
</feature>
<protein>
    <submittedName>
        <fullName evidence="8">Anion permease</fullName>
    </submittedName>
</protein>
<feature type="transmembrane region" description="Helical" evidence="7">
    <location>
        <begin position="440"/>
        <end position="458"/>
    </location>
</feature>
<dbReference type="GO" id="GO:0022857">
    <property type="term" value="F:transmembrane transporter activity"/>
    <property type="evidence" value="ECO:0007669"/>
    <property type="project" value="InterPro"/>
</dbReference>
<evidence type="ECO:0000256" key="3">
    <source>
        <dbReference type="ARBA" id="ARBA00022692"/>
    </source>
</evidence>
<feature type="transmembrane region" description="Helical" evidence="7">
    <location>
        <begin position="111"/>
        <end position="134"/>
    </location>
</feature>
<feature type="compositionally biased region" description="Polar residues" evidence="6">
    <location>
        <begin position="1"/>
        <end position="13"/>
    </location>
</feature>
<dbReference type="InterPro" id="IPR030676">
    <property type="entry name" value="CitT-rel"/>
</dbReference>
<name>A0AA95G5R1_KLUIN</name>